<dbReference type="AlphaFoldDB" id="A0A5B0WVL0"/>
<accession>A0A5B0WVL0</accession>
<dbReference type="GO" id="GO:0016740">
    <property type="term" value="F:transferase activity"/>
    <property type="evidence" value="ECO:0007669"/>
    <property type="project" value="UniProtKB-KW"/>
</dbReference>
<dbReference type="Proteomes" id="UP000323708">
    <property type="component" value="Unassembled WGS sequence"/>
</dbReference>
<evidence type="ECO:0000313" key="3">
    <source>
        <dbReference type="Proteomes" id="UP000323708"/>
    </source>
</evidence>
<evidence type="ECO:0000259" key="1">
    <source>
        <dbReference type="Pfam" id="PF01636"/>
    </source>
</evidence>
<gene>
    <name evidence="2" type="ORF">F0M18_12045</name>
</gene>
<comment type="caution">
    <text evidence="2">The sequence shown here is derived from an EMBL/GenBank/DDBJ whole genome shotgun (WGS) entry which is preliminary data.</text>
</comment>
<feature type="domain" description="Aminoglycoside phosphotransferase" evidence="1">
    <location>
        <begin position="29"/>
        <end position="268"/>
    </location>
</feature>
<reference evidence="2 3" key="1">
    <citation type="submission" date="2019-09" db="EMBL/GenBank/DDBJ databases">
        <authorList>
            <person name="Chen X.-Y."/>
        </authorList>
    </citation>
    <scope>NUCLEOTIDE SEQUENCE [LARGE SCALE GENOMIC DNA]</scope>
    <source>
        <strain evidence="2 3">NY5</strain>
    </source>
</reference>
<dbReference type="EMBL" id="VTUX01000005">
    <property type="protein sequence ID" value="KAA1190537.1"/>
    <property type="molecule type" value="Genomic_DNA"/>
</dbReference>
<evidence type="ECO:0000313" key="2">
    <source>
        <dbReference type="EMBL" id="KAA1190537.1"/>
    </source>
</evidence>
<keyword evidence="3" id="KW-1185">Reference proteome</keyword>
<sequence length="338" mass="38209">MLTPLDDHQEHLGKICEHFSLGEPQQALESVAGGFHHRMWQLQTDLDTFAIKQLADDIDLEDANAIRQFELTESVAEACSSHDVPAVFARKVDGQYLLKLQDQAYLVYPWVTASALAREDITPGHVDQVAAIFARIHRADLQVPGLVAEQKELHEQEKIEALVEFARSRNSSRSSELQEYLSLFKNLVARHNVAVDALSNHTVVSHGDLDHKNILWISSDEPLLIDWESARPLNPTHEVILEALDWSGITMDFNESLFDGFIRSYLRAGGDGRFNEVEAAFDCVLGDWVNWLMYNVGRSIELSDAAQRQLGQEQVDLALATILRLEKLVPRLLRKLRN</sequence>
<dbReference type="Gene3D" id="3.90.1200.10">
    <property type="match status" value="1"/>
</dbReference>
<organism evidence="2 3">
    <name type="scientific">Pseudohalioglobus sediminis</name>
    <dbReference type="NCBI Taxonomy" id="2606449"/>
    <lineage>
        <taxon>Bacteria</taxon>
        <taxon>Pseudomonadati</taxon>
        <taxon>Pseudomonadota</taxon>
        <taxon>Gammaproteobacteria</taxon>
        <taxon>Cellvibrionales</taxon>
        <taxon>Halieaceae</taxon>
        <taxon>Pseudohalioglobus</taxon>
    </lineage>
</organism>
<protein>
    <submittedName>
        <fullName evidence="2">Phosphotransferase</fullName>
    </submittedName>
</protein>
<dbReference type="SUPFAM" id="SSF56112">
    <property type="entry name" value="Protein kinase-like (PK-like)"/>
    <property type="match status" value="1"/>
</dbReference>
<proteinExistence type="predicted"/>
<name>A0A5B0WVL0_9GAMM</name>
<dbReference type="RefSeq" id="WP_149611692.1">
    <property type="nucleotide sequence ID" value="NZ_VTUX01000005.1"/>
</dbReference>
<keyword evidence="2" id="KW-0808">Transferase</keyword>
<dbReference type="InterPro" id="IPR011009">
    <property type="entry name" value="Kinase-like_dom_sf"/>
</dbReference>
<dbReference type="Pfam" id="PF01636">
    <property type="entry name" value="APH"/>
    <property type="match status" value="1"/>
</dbReference>
<dbReference type="InterPro" id="IPR002575">
    <property type="entry name" value="Aminoglycoside_PTrfase"/>
</dbReference>